<protein>
    <submittedName>
        <fullName evidence="1">Tellurite resistance TerB family protein</fullName>
    </submittedName>
</protein>
<gene>
    <name evidence="1" type="ORF">DRW07_12765</name>
</gene>
<proteinExistence type="predicted"/>
<dbReference type="OrthoDB" id="5459344at2"/>
<accession>A0A3N5XY70</accession>
<evidence type="ECO:0000313" key="2">
    <source>
        <dbReference type="Proteomes" id="UP000275281"/>
    </source>
</evidence>
<dbReference type="AlphaFoldDB" id="A0A3N5XY70"/>
<comment type="caution">
    <text evidence="1">The sequence shown here is derived from an EMBL/GenBank/DDBJ whole genome shotgun (WGS) entry which is preliminary data.</text>
</comment>
<reference evidence="1 2" key="1">
    <citation type="submission" date="2018-11" db="EMBL/GenBank/DDBJ databases">
        <authorList>
            <person name="Ye M.-Q."/>
            <person name="Du Z.-J."/>
        </authorList>
    </citation>
    <scope>NUCLEOTIDE SEQUENCE [LARGE SCALE GENOMIC DNA]</scope>
    <source>
        <strain evidence="1 2">U0105</strain>
    </source>
</reference>
<keyword evidence="2" id="KW-1185">Reference proteome</keyword>
<organism evidence="1 2">
    <name type="scientific">Alteromonas sediminis</name>
    <dbReference type="NCBI Taxonomy" id="2259342"/>
    <lineage>
        <taxon>Bacteria</taxon>
        <taxon>Pseudomonadati</taxon>
        <taxon>Pseudomonadota</taxon>
        <taxon>Gammaproteobacteria</taxon>
        <taxon>Alteromonadales</taxon>
        <taxon>Alteromonadaceae</taxon>
        <taxon>Alteromonas/Salinimonas group</taxon>
        <taxon>Alteromonas</taxon>
    </lineage>
</organism>
<dbReference type="Pfam" id="PF04391">
    <property type="entry name" value="DUF533"/>
    <property type="match status" value="1"/>
</dbReference>
<name>A0A3N5XY70_9ALTE</name>
<sequence>MKDLNKMLSGLSKSGFLSGMAGGAVGGSLTNMVMGKKSKKAGKTALKVGALAAVGGLAWKAYQQYSTAKGAQSPQHSRFNYVPESIPAQRFEQIAEDNQSDNGQLLIMRAMITAAYADGHLDPQEQSRIFAHVEEMTLSVEEKASLFDELRNPLSLDALVTATPDSETAIEVYTASVLAIDTNQLASKQYLAQLADKLFIPTALREAIHQETM</sequence>
<dbReference type="CDD" id="cd07178">
    <property type="entry name" value="terB_like_YebE"/>
    <property type="match status" value="1"/>
</dbReference>
<evidence type="ECO:0000313" key="1">
    <source>
        <dbReference type="EMBL" id="RPJ66107.1"/>
    </source>
</evidence>
<dbReference type="EMBL" id="RPOK01000004">
    <property type="protein sequence ID" value="RPJ66107.1"/>
    <property type="molecule type" value="Genomic_DNA"/>
</dbReference>
<dbReference type="SUPFAM" id="SSF158682">
    <property type="entry name" value="TerB-like"/>
    <property type="match status" value="1"/>
</dbReference>
<dbReference type="Proteomes" id="UP000275281">
    <property type="component" value="Unassembled WGS sequence"/>
</dbReference>
<dbReference type="InterPro" id="IPR007486">
    <property type="entry name" value="YebE"/>
</dbReference>
<dbReference type="Gene3D" id="1.10.3680.10">
    <property type="entry name" value="TerB-like"/>
    <property type="match status" value="1"/>
</dbReference>
<dbReference type="InterPro" id="IPR029024">
    <property type="entry name" value="TerB-like"/>
</dbReference>